<keyword evidence="4" id="KW-0067">ATP-binding</keyword>
<reference evidence="6 7" key="1">
    <citation type="journal article" date="2014" name="Genome Biol. Evol.">
        <title>The secreted proteins of Achlya hypogyna and Thraustotheca clavata identify the ancestral oomycete secretome and reveal gene acquisitions by horizontal gene transfer.</title>
        <authorList>
            <person name="Misner I."/>
            <person name="Blouin N."/>
            <person name="Leonard G."/>
            <person name="Richards T.A."/>
            <person name="Lane C.E."/>
        </authorList>
    </citation>
    <scope>NUCLEOTIDE SEQUENCE [LARGE SCALE GENOMIC DNA]</scope>
    <source>
        <strain evidence="6 7">ATCC 34112</strain>
    </source>
</reference>
<dbReference type="InterPro" id="IPR008271">
    <property type="entry name" value="Ser/Thr_kinase_AS"/>
</dbReference>
<dbReference type="AlphaFoldDB" id="A0A1W0A143"/>
<dbReference type="Proteomes" id="UP000243217">
    <property type="component" value="Unassembled WGS sequence"/>
</dbReference>
<dbReference type="PANTHER" id="PTHR44329">
    <property type="entry name" value="SERINE/THREONINE-PROTEIN KINASE TNNI3K-RELATED"/>
    <property type="match status" value="1"/>
</dbReference>
<evidence type="ECO:0000256" key="3">
    <source>
        <dbReference type="ARBA" id="ARBA00022777"/>
    </source>
</evidence>
<dbReference type="InterPro" id="IPR001245">
    <property type="entry name" value="Ser-Thr/Tyr_kinase_cat_dom"/>
</dbReference>
<gene>
    <name evidence="6" type="ORF">THRCLA_03795</name>
</gene>
<keyword evidence="2" id="KW-0547">Nucleotide-binding</keyword>
<dbReference type="PIRSF" id="PIRSF000654">
    <property type="entry name" value="Integrin-linked_kinase"/>
    <property type="match status" value="1"/>
</dbReference>
<dbReference type="STRING" id="74557.A0A1W0A143"/>
<evidence type="ECO:0000313" key="7">
    <source>
        <dbReference type="Proteomes" id="UP000243217"/>
    </source>
</evidence>
<dbReference type="GO" id="GO:0005524">
    <property type="term" value="F:ATP binding"/>
    <property type="evidence" value="ECO:0007669"/>
    <property type="project" value="UniProtKB-KW"/>
</dbReference>
<protein>
    <submittedName>
        <fullName evidence="6">Kinase</fullName>
    </submittedName>
</protein>
<accession>A0A1W0A143</accession>
<dbReference type="SMART" id="SM00220">
    <property type="entry name" value="S_TKc"/>
    <property type="match status" value="1"/>
</dbReference>
<dbReference type="OrthoDB" id="193416at2759"/>
<dbReference type="SUPFAM" id="SSF56112">
    <property type="entry name" value="Protein kinase-like (PK-like)"/>
    <property type="match status" value="1"/>
</dbReference>
<comment type="caution">
    <text evidence="6">The sequence shown here is derived from an EMBL/GenBank/DDBJ whole genome shotgun (WGS) entry which is preliminary data.</text>
</comment>
<proteinExistence type="predicted"/>
<dbReference type="InterPro" id="IPR051681">
    <property type="entry name" value="Ser/Thr_Kinases-Pseudokinases"/>
</dbReference>
<dbReference type="EMBL" id="JNBS01000721">
    <property type="protein sequence ID" value="OQS03919.1"/>
    <property type="molecule type" value="Genomic_DNA"/>
</dbReference>
<dbReference type="InterPro" id="IPR000719">
    <property type="entry name" value="Prot_kinase_dom"/>
</dbReference>
<name>A0A1W0A143_9STRA</name>
<evidence type="ECO:0000256" key="2">
    <source>
        <dbReference type="ARBA" id="ARBA00022741"/>
    </source>
</evidence>
<keyword evidence="1" id="KW-0808">Transferase</keyword>
<dbReference type="GO" id="GO:0004674">
    <property type="term" value="F:protein serine/threonine kinase activity"/>
    <property type="evidence" value="ECO:0007669"/>
    <property type="project" value="TreeGrafter"/>
</dbReference>
<sequence>MGVVTDDGNLCIVTEYLPGGSLFNLLHDPSQSLTWQDQFLQFAIDICEGMAYMHAQTPPILHRDLKSPNILITEYGTTAKIADFGFARKFASTMSSKGTQRWCAPEILSGDSFYTEKVDDFSQYNTYINVIVLWEMCTREIPYAKERGEVLRVKIVNDNHRPSFPSNMPNILEDIYEECVSSMHTARPNFAYLLTKLRGRVTQKIQSSNRSYPVNHPKYCQCLIHRGRRSELYQ</sequence>
<dbReference type="PROSITE" id="PS00108">
    <property type="entry name" value="PROTEIN_KINASE_ST"/>
    <property type="match status" value="1"/>
</dbReference>
<dbReference type="Gene3D" id="1.10.510.10">
    <property type="entry name" value="Transferase(Phosphotransferase) domain 1"/>
    <property type="match status" value="1"/>
</dbReference>
<evidence type="ECO:0000256" key="4">
    <source>
        <dbReference type="ARBA" id="ARBA00022840"/>
    </source>
</evidence>
<keyword evidence="7" id="KW-1185">Reference proteome</keyword>
<dbReference type="InterPro" id="IPR011009">
    <property type="entry name" value="Kinase-like_dom_sf"/>
</dbReference>
<dbReference type="PROSITE" id="PS50011">
    <property type="entry name" value="PROTEIN_KINASE_DOM"/>
    <property type="match status" value="1"/>
</dbReference>
<evidence type="ECO:0000313" key="6">
    <source>
        <dbReference type="EMBL" id="OQS03919.1"/>
    </source>
</evidence>
<keyword evidence="3 6" id="KW-0418">Kinase</keyword>
<feature type="domain" description="Protein kinase" evidence="5">
    <location>
        <begin position="1"/>
        <end position="219"/>
    </location>
</feature>
<organism evidence="6 7">
    <name type="scientific">Thraustotheca clavata</name>
    <dbReference type="NCBI Taxonomy" id="74557"/>
    <lineage>
        <taxon>Eukaryota</taxon>
        <taxon>Sar</taxon>
        <taxon>Stramenopiles</taxon>
        <taxon>Oomycota</taxon>
        <taxon>Saprolegniomycetes</taxon>
        <taxon>Saprolegniales</taxon>
        <taxon>Achlyaceae</taxon>
        <taxon>Thraustotheca</taxon>
    </lineage>
</organism>
<evidence type="ECO:0000256" key="1">
    <source>
        <dbReference type="ARBA" id="ARBA00022679"/>
    </source>
</evidence>
<dbReference type="Pfam" id="PF07714">
    <property type="entry name" value="PK_Tyr_Ser-Thr"/>
    <property type="match status" value="1"/>
</dbReference>
<dbReference type="PANTHER" id="PTHR44329:SF288">
    <property type="entry name" value="MITOGEN-ACTIVATED PROTEIN KINASE KINASE KINASE 20"/>
    <property type="match status" value="1"/>
</dbReference>
<evidence type="ECO:0000259" key="5">
    <source>
        <dbReference type="PROSITE" id="PS50011"/>
    </source>
</evidence>